<dbReference type="EMBL" id="CM055741">
    <property type="protein sequence ID" value="KAJ8001367.1"/>
    <property type="molecule type" value="Genomic_DNA"/>
</dbReference>
<dbReference type="Proteomes" id="UP001157502">
    <property type="component" value="Chromosome 14"/>
</dbReference>
<comment type="caution">
    <text evidence="1">The sequence shown here is derived from an EMBL/GenBank/DDBJ whole genome shotgun (WGS) entry which is preliminary data.</text>
</comment>
<reference evidence="1" key="1">
    <citation type="submission" date="2021-05" db="EMBL/GenBank/DDBJ databases">
        <authorList>
            <person name="Pan Q."/>
            <person name="Jouanno E."/>
            <person name="Zahm M."/>
            <person name="Klopp C."/>
            <person name="Cabau C."/>
            <person name="Louis A."/>
            <person name="Berthelot C."/>
            <person name="Parey E."/>
            <person name="Roest Crollius H."/>
            <person name="Montfort J."/>
            <person name="Robinson-Rechavi M."/>
            <person name="Bouchez O."/>
            <person name="Lampietro C."/>
            <person name="Lopez Roques C."/>
            <person name="Donnadieu C."/>
            <person name="Postlethwait J."/>
            <person name="Bobe J."/>
            <person name="Dillon D."/>
            <person name="Chandos A."/>
            <person name="von Hippel F."/>
            <person name="Guiguen Y."/>
        </authorList>
    </citation>
    <scope>NUCLEOTIDE SEQUENCE</scope>
    <source>
        <strain evidence="1">YG-Jan2019</strain>
    </source>
</reference>
<evidence type="ECO:0000313" key="1">
    <source>
        <dbReference type="EMBL" id="KAJ8001367.1"/>
    </source>
</evidence>
<gene>
    <name evidence="1" type="ORF">DPEC_G00168790</name>
</gene>
<evidence type="ECO:0000313" key="2">
    <source>
        <dbReference type="Proteomes" id="UP001157502"/>
    </source>
</evidence>
<keyword evidence="2" id="KW-1185">Reference proteome</keyword>
<organism evidence="1 2">
    <name type="scientific">Dallia pectoralis</name>
    <name type="common">Alaska blackfish</name>
    <dbReference type="NCBI Taxonomy" id="75939"/>
    <lineage>
        <taxon>Eukaryota</taxon>
        <taxon>Metazoa</taxon>
        <taxon>Chordata</taxon>
        <taxon>Craniata</taxon>
        <taxon>Vertebrata</taxon>
        <taxon>Euteleostomi</taxon>
        <taxon>Actinopterygii</taxon>
        <taxon>Neopterygii</taxon>
        <taxon>Teleostei</taxon>
        <taxon>Protacanthopterygii</taxon>
        <taxon>Esociformes</taxon>
        <taxon>Umbridae</taxon>
        <taxon>Dallia</taxon>
    </lineage>
</organism>
<proteinExistence type="predicted"/>
<protein>
    <submittedName>
        <fullName evidence="1">Uncharacterized protein</fullName>
    </submittedName>
</protein>
<sequence length="100" mass="11729">MNSLNPPPTAKEKDVYWTEKQGLWLNIVVKEEDEEKDVTVTGDNKVFRVKDEDHAVYRAEEEISVTLKEDDEYMEDLINIRETPEEADLSEQARKHHCSH</sequence>
<name>A0ACC2GCR5_DALPE</name>
<accession>A0ACC2GCR5</accession>